<evidence type="ECO:0000313" key="2">
    <source>
        <dbReference type="Proteomes" id="UP000009183"/>
    </source>
</evidence>
<evidence type="ECO:0000313" key="1">
    <source>
        <dbReference type="EMBL" id="CBI26033.3"/>
    </source>
</evidence>
<dbReference type="EMBL" id="FN595749">
    <property type="protein sequence ID" value="CBI26033.3"/>
    <property type="molecule type" value="Genomic_DNA"/>
</dbReference>
<sequence>MEKEYANQEVMLQALVLDFSRIDHITLNIFVSIRPSLPHGYPTHDFPALCELR</sequence>
<protein>
    <submittedName>
        <fullName evidence="1">Uncharacterized protein</fullName>
    </submittedName>
</protein>
<gene>
    <name evidence="1" type="ordered locus">VIT_05s0020g01050</name>
</gene>
<dbReference type="HOGENOM" id="CLU_3072618_0_0_1"/>
<dbReference type="InParanoid" id="D7T6B2"/>
<organism evidence="1 2">
    <name type="scientific">Vitis vinifera</name>
    <name type="common">Grape</name>
    <dbReference type="NCBI Taxonomy" id="29760"/>
    <lineage>
        <taxon>Eukaryota</taxon>
        <taxon>Viridiplantae</taxon>
        <taxon>Streptophyta</taxon>
        <taxon>Embryophyta</taxon>
        <taxon>Tracheophyta</taxon>
        <taxon>Spermatophyta</taxon>
        <taxon>Magnoliopsida</taxon>
        <taxon>eudicotyledons</taxon>
        <taxon>Gunneridae</taxon>
        <taxon>Pentapetalae</taxon>
        <taxon>rosids</taxon>
        <taxon>Vitales</taxon>
        <taxon>Vitaceae</taxon>
        <taxon>Viteae</taxon>
        <taxon>Vitis</taxon>
    </lineage>
</organism>
<dbReference type="Proteomes" id="UP000009183">
    <property type="component" value="Chromosome 5"/>
</dbReference>
<reference evidence="2" key="1">
    <citation type="journal article" date="2007" name="Nature">
        <title>The grapevine genome sequence suggests ancestral hexaploidization in major angiosperm phyla.</title>
        <authorList>
            <consortium name="The French-Italian Public Consortium for Grapevine Genome Characterization."/>
            <person name="Jaillon O."/>
            <person name="Aury J.-M."/>
            <person name="Noel B."/>
            <person name="Policriti A."/>
            <person name="Clepet C."/>
            <person name="Casagrande A."/>
            <person name="Choisne N."/>
            <person name="Aubourg S."/>
            <person name="Vitulo N."/>
            <person name="Jubin C."/>
            <person name="Vezzi A."/>
            <person name="Legeai F."/>
            <person name="Hugueney P."/>
            <person name="Dasilva C."/>
            <person name="Horner D."/>
            <person name="Mica E."/>
            <person name="Jublot D."/>
            <person name="Poulain J."/>
            <person name="Bruyere C."/>
            <person name="Billault A."/>
            <person name="Segurens B."/>
            <person name="Gouyvenoux M."/>
            <person name="Ugarte E."/>
            <person name="Cattonaro F."/>
            <person name="Anthouard V."/>
            <person name="Vico V."/>
            <person name="Del Fabbro C."/>
            <person name="Alaux M."/>
            <person name="Di Gaspero G."/>
            <person name="Dumas V."/>
            <person name="Felice N."/>
            <person name="Paillard S."/>
            <person name="Juman I."/>
            <person name="Moroldo M."/>
            <person name="Scalabrin S."/>
            <person name="Canaguier A."/>
            <person name="Le Clainche I."/>
            <person name="Malacrida G."/>
            <person name="Durand E."/>
            <person name="Pesole G."/>
            <person name="Laucou V."/>
            <person name="Chatelet P."/>
            <person name="Merdinoglu D."/>
            <person name="Delledonne M."/>
            <person name="Pezzotti M."/>
            <person name="Lecharny A."/>
            <person name="Scarpelli C."/>
            <person name="Artiguenave F."/>
            <person name="Pe M.E."/>
            <person name="Valle G."/>
            <person name="Morgante M."/>
            <person name="Caboche M."/>
            <person name="Adam-Blondon A.-F."/>
            <person name="Weissenbach J."/>
            <person name="Quetier F."/>
            <person name="Wincker P."/>
        </authorList>
    </citation>
    <scope>NUCLEOTIDE SEQUENCE [LARGE SCALE GENOMIC DNA]</scope>
    <source>
        <strain evidence="2">cv. Pinot noir / PN40024</strain>
    </source>
</reference>
<accession>D7T6B2</accession>
<name>D7T6B2_VITVI</name>
<dbReference type="AlphaFoldDB" id="D7T6B2"/>
<proteinExistence type="predicted"/>
<dbReference type="PaxDb" id="29760-VIT_05s0020g01050.t01"/>
<keyword evidence="2" id="KW-1185">Reference proteome</keyword>